<sequence>MKGKLISVIKHTCVVCLMYLTFLQTIKAELEPKEESLESKTISSAAASSNDGPAKVVAVENFGFIHAFVASFSVILVSEIGDKTFFIAAIMAMRHPRMTVFAGAISALALMTVLSALFGWLANVIPRAYTFYISTALFALFGLKMLKEGCAMSPGEGQEELEEVQSDLRKKDEEYEKQTMLPDAEAGTPRKSKSGSVFSLISRIFLQSFTLTFLAEWGDRSQLTTIILGAREDVYGVIIGGILGHSLCTGLAVLGGRMIAQKISVRTVTIIGGVVFLLFAFSALFFDPNME</sequence>
<comment type="similarity">
    <text evidence="2 6">Belongs to the GDT1 family.</text>
</comment>
<evidence type="ECO:0000256" key="5">
    <source>
        <dbReference type="ARBA" id="ARBA00023136"/>
    </source>
</evidence>
<evidence type="ECO:0000313" key="7">
    <source>
        <dbReference type="EMBL" id="KAJ3659151.1"/>
    </source>
</evidence>
<dbReference type="GO" id="GO:0015085">
    <property type="term" value="F:calcium ion transmembrane transporter activity"/>
    <property type="evidence" value="ECO:0007669"/>
    <property type="project" value="TreeGrafter"/>
</dbReference>
<dbReference type="GO" id="GO:0005794">
    <property type="term" value="C:Golgi apparatus"/>
    <property type="evidence" value="ECO:0007669"/>
    <property type="project" value="TreeGrafter"/>
</dbReference>
<feature type="chain" id="PRO_5041483599" description="GDT1 family protein" evidence="6">
    <location>
        <begin position="29"/>
        <end position="291"/>
    </location>
</feature>
<dbReference type="Pfam" id="PF01169">
    <property type="entry name" value="GDT1"/>
    <property type="match status" value="2"/>
</dbReference>
<dbReference type="GO" id="GO:0005384">
    <property type="term" value="F:manganese ion transmembrane transporter activity"/>
    <property type="evidence" value="ECO:0007669"/>
    <property type="project" value="TreeGrafter"/>
</dbReference>
<comment type="subcellular location">
    <subcellularLocation>
        <location evidence="1 6">Membrane</location>
        <topology evidence="1 6">Multi-pass membrane protein</topology>
    </subcellularLocation>
</comment>
<dbReference type="EMBL" id="JALNTZ010000003">
    <property type="protein sequence ID" value="KAJ3659151.1"/>
    <property type="molecule type" value="Genomic_DNA"/>
</dbReference>
<dbReference type="AlphaFoldDB" id="A0AA38MK03"/>
<dbReference type="Proteomes" id="UP001168821">
    <property type="component" value="Unassembled WGS sequence"/>
</dbReference>
<feature type="transmembrane region" description="Helical" evidence="6">
    <location>
        <begin position="52"/>
        <end position="77"/>
    </location>
</feature>
<gene>
    <name evidence="7" type="ORF">Zmor_010856</name>
</gene>
<keyword evidence="8" id="KW-1185">Reference proteome</keyword>
<dbReference type="PANTHER" id="PTHR12608">
    <property type="entry name" value="TRANSMEMBRANE PROTEIN HTP-1 RELATED"/>
    <property type="match status" value="1"/>
</dbReference>
<evidence type="ECO:0000256" key="4">
    <source>
        <dbReference type="ARBA" id="ARBA00022989"/>
    </source>
</evidence>
<organism evidence="7 8">
    <name type="scientific">Zophobas morio</name>
    <dbReference type="NCBI Taxonomy" id="2755281"/>
    <lineage>
        <taxon>Eukaryota</taxon>
        <taxon>Metazoa</taxon>
        <taxon>Ecdysozoa</taxon>
        <taxon>Arthropoda</taxon>
        <taxon>Hexapoda</taxon>
        <taxon>Insecta</taxon>
        <taxon>Pterygota</taxon>
        <taxon>Neoptera</taxon>
        <taxon>Endopterygota</taxon>
        <taxon>Coleoptera</taxon>
        <taxon>Polyphaga</taxon>
        <taxon>Cucujiformia</taxon>
        <taxon>Tenebrionidae</taxon>
        <taxon>Zophobas</taxon>
    </lineage>
</organism>
<feature type="transmembrane region" description="Helical" evidence="6">
    <location>
        <begin position="128"/>
        <end position="146"/>
    </location>
</feature>
<feature type="transmembrane region" description="Helical" evidence="6">
    <location>
        <begin position="267"/>
        <end position="286"/>
    </location>
</feature>
<name>A0AA38MK03_9CUCU</name>
<evidence type="ECO:0000313" key="8">
    <source>
        <dbReference type="Proteomes" id="UP001168821"/>
    </source>
</evidence>
<reference evidence="7" key="1">
    <citation type="journal article" date="2023" name="G3 (Bethesda)">
        <title>Whole genome assemblies of Zophobas morio and Tenebrio molitor.</title>
        <authorList>
            <person name="Kaur S."/>
            <person name="Stinson S.A."/>
            <person name="diCenzo G.C."/>
        </authorList>
    </citation>
    <scope>NUCLEOTIDE SEQUENCE</scope>
    <source>
        <strain evidence="7">QUZm001</strain>
    </source>
</reference>
<keyword evidence="4 6" id="KW-1133">Transmembrane helix</keyword>
<evidence type="ECO:0000256" key="1">
    <source>
        <dbReference type="ARBA" id="ARBA00004141"/>
    </source>
</evidence>
<protein>
    <recommendedName>
        <fullName evidence="6">GDT1 family protein</fullName>
    </recommendedName>
</protein>
<proteinExistence type="inferred from homology"/>
<accession>A0AA38MK03</accession>
<dbReference type="GO" id="GO:0016020">
    <property type="term" value="C:membrane"/>
    <property type="evidence" value="ECO:0007669"/>
    <property type="project" value="UniProtKB-SubCell"/>
</dbReference>
<dbReference type="PROSITE" id="PS01214">
    <property type="entry name" value="UPF0016"/>
    <property type="match status" value="1"/>
</dbReference>
<feature type="transmembrane region" description="Helical" evidence="6">
    <location>
        <begin position="197"/>
        <end position="215"/>
    </location>
</feature>
<dbReference type="InterPro" id="IPR001727">
    <property type="entry name" value="GDT1-like"/>
</dbReference>
<evidence type="ECO:0000256" key="3">
    <source>
        <dbReference type="ARBA" id="ARBA00022692"/>
    </source>
</evidence>
<dbReference type="GO" id="GO:0032472">
    <property type="term" value="P:Golgi calcium ion transport"/>
    <property type="evidence" value="ECO:0007669"/>
    <property type="project" value="TreeGrafter"/>
</dbReference>
<feature type="transmembrane region" description="Helical" evidence="6">
    <location>
        <begin position="235"/>
        <end position="255"/>
    </location>
</feature>
<keyword evidence="6" id="KW-0732">Signal</keyword>
<dbReference type="GO" id="GO:0032468">
    <property type="term" value="P:Golgi calcium ion homeostasis"/>
    <property type="evidence" value="ECO:0007669"/>
    <property type="project" value="TreeGrafter"/>
</dbReference>
<evidence type="ECO:0000256" key="6">
    <source>
        <dbReference type="RuleBase" id="RU365102"/>
    </source>
</evidence>
<keyword evidence="3 6" id="KW-0812">Transmembrane</keyword>
<dbReference type="PANTHER" id="PTHR12608:SF1">
    <property type="entry name" value="TRANSMEMBRANE PROTEIN 165"/>
    <property type="match status" value="1"/>
</dbReference>
<comment type="caution">
    <text evidence="7">The sequence shown here is derived from an EMBL/GenBank/DDBJ whole genome shotgun (WGS) entry which is preliminary data.</text>
</comment>
<evidence type="ECO:0000256" key="2">
    <source>
        <dbReference type="ARBA" id="ARBA00009190"/>
    </source>
</evidence>
<feature type="signal peptide" evidence="6">
    <location>
        <begin position="1"/>
        <end position="28"/>
    </location>
</feature>
<dbReference type="InterPro" id="IPR049555">
    <property type="entry name" value="GDT1-like_CS"/>
</dbReference>
<feature type="transmembrane region" description="Helical" evidence="6">
    <location>
        <begin position="98"/>
        <end position="122"/>
    </location>
</feature>
<keyword evidence="5 6" id="KW-0472">Membrane</keyword>